<evidence type="ECO:0000256" key="11">
    <source>
        <dbReference type="RuleBase" id="RU363039"/>
    </source>
</evidence>
<organism evidence="14 15">
    <name type="scientific">Arxiozyma heterogenica</name>
    <dbReference type="NCBI Taxonomy" id="278026"/>
    <lineage>
        <taxon>Eukaryota</taxon>
        <taxon>Fungi</taxon>
        <taxon>Dikarya</taxon>
        <taxon>Ascomycota</taxon>
        <taxon>Saccharomycotina</taxon>
        <taxon>Saccharomycetes</taxon>
        <taxon>Saccharomycetales</taxon>
        <taxon>Saccharomycetaceae</taxon>
        <taxon>Arxiozyma</taxon>
    </lineage>
</organism>
<feature type="domain" description="Methionyl-tRNA synthetase anticodon-binding" evidence="13">
    <location>
        <begin position="425"/>
        <end position="515"/>
    </location>
</feature>
<dbReference type="Pfam" id="PF19303">
    <property type="entry name" value="Anticodon_3"/>
    <property type="match status" value="1"/>
</dbReference>
<dbReference type="FunFam" id="2.170.220.10:FF:000002">
    <property type="entry name" value="Methionine--tRNA ligase"/>
    <property type="match status" value="1"/>
</dbReference>
<evidence type="ECO:0000256" key="8">
    <source>
        <dbReference type="ARBA" id="ARBA00023146"/>
    </source>
</evidence>
<dbReference type="GO" id="GO:0005524">
    <property type="term" value="F:ATP binding"/>
    <property type="evidence" value="ECO:0007669"/>
    <property type="project" value="UniProtKB-KW"/>
</dbReference>
<accession>A0AAN7WMG6</accession>
<name>A0AAN7WMG6_9SACH</name>
<keyword evidence="8 11" id="KW-0030">Aminoacyl-tRNA synthetase</keyword>
<dbReference type="InterPro" id="IPR015413">
    <property type="entry name" value="Methionyl/Leucyl_tRNA_Synth"/>
</dbReference>
<evidence type="ECO:0000256" key="6">
    <source>
        <dbReference type="ARBA" id="ARBA00022840"/>
    </source>
</evidence>
<comment type="subcellular location">
    <subcellularLocation>
        <location evidence="1">Cytoplasm</location>
    </subcellularLocation>
</comment>
<proteinExistence type="inferred from homology"/>
<keyword evidence="5 11" id="KW-0547">Nucleotide-binding</keyword>
<keyword evidence="6 11" id="KW-0067">ATP-binding</keyword>
<dbReference type="Gene3D" id="2.170.220.10">
    <property type="match status" value="1"/>
</dbReference>
<comment type="similarity">
    <text evidence="2 11">Belongs to the class-I aminoacyl-tRNA synthetase family.</text>
</comment>
<evidence type="ECO:0000256" key="5">
    <source>
        <dbReference type="ARBA" id="ARBA00022741"/>
    </source>
</evidence>
<sequence>MCPSIYRHITTPIFYPNASPHLGHLYSSLLADVQHRWNQLQLYNSKFTTGTDEHGLKIQQAAIRNGYADPLKFVDTLTPKFKSLDAQYDINYTNFIRTTDIKHIKNVKKLWEKCFQNGHIYKDIHQGWYSVSDETFYPESKIIKLENDDKEVKYVNTETNNEVTYHKETNYFFKLSDFQNQLIDLHSRKGLNAWIFPESKRLSLLNELKSTNLSDLSISRPSERLSWAISVPNDSTQSIYVWFDALTNYISSLGPLENLYNSDNNNNTMLKYWSQTTHIIGKDIMKFHCWYWPSFLLSAGLPLPKRVIIHDHWLSQGVKMSKSLGNVIDPMELPLQYGKDIIRWSILENSQLNHDNNFKNEDLSKCRNIFISKWGNLINRCCNAKSKFDLSRAVNKTYGNISSKDDFLNIWQEQSLSLVENEQVDSIFNQLESFQQTYSVKMETFQYNHIIKDIWKLIDQLNLFIQTTKPWNKTNTNQRRQDAIIFLTMDISRILSILTQPIIPQLSNKFLDRIDVCPERRSFRDAKFGTDHTYGANANDPSKNVPIERKVASYEY</sequence>
<dbReference type="InterPro" id="IPR041872">
    <property type="entry name" value="Anticodon_Met"/>
</dbReference>
<evidence type="ECO:0000259" key="12">
    <source>
        <dbReference type="Pfam" id="PF09334"/>
    </source>
</evidence>
<dbReference type="EC" id="6.1.1.10" evidence="3"/>
<feature type="domain" description="Methionyl/Leucyl tRNA synthetase" evidence="12">
    <location>
        <begin position="9"/>
        <end position="381"/>
    </location>
</feature>
<dbReference type="PANTHER" id="PTHR43326:SF1">
    <property type="entry name" value="METHIONINE--TRNA LIGASE, MITOCHONDRIAL"/>
    <property type="match status" value="1"/>
</dbReference>
<dbReference type="CDD" id="cd00814">
    <property type="entry name" value="MetRS_core"/>
    <property type="match status" value="1"/>
</dbReference>
<dbReference type="InterPro" id="IPR001412">
    <property type="entry name" value="aa-tRNA-synth_I_CS"/>
</dbReference>
<keyword evidence="15" id="KW-1185">Reference proteome</keyword>
<evidence type="ECO:0000256" key="4">
    <source>
        <dbReference type="ARBA" id="ARBA00022598"/>
    </source>
</evidence>
<dbReference type="SUPFAM" id="SSF47323">
    <property type="entry name" value="Anticodon-binding domain of a subclass of class I aminoacyl-tRNA synthetases"/>
    <property type="match status" value="1"/>
</dbReference>
<evidence type="ECO:0000256" key="1">
    <source>
        <dbReference type="ARBA" id="ARBA00004496"/>
    </source>
</evidence>
<evidence type="ECO:0000256" key="9">
    <source>
        <dbReference type="ARBA" id="ARBA00026124"/>
    </source>
</evidence>
<dbReference type="GO" id="GO:0006431">
    <property type="term" value="P:methionyl-tRNA aminoacylation"/>
    <property type="evidence" value="ECO:0007669"/>
    <property type="project" value="InterPro"/>
</dbReference>
<dbReference type="Gene3D" id="1.10.730.10">
    <property type="entry name" value="Isoleucyl-tRNA Synthetase, Domain 1"/>
    <property type="match status" value="1"/>
</dbReference>
<dbReference type="InterPro" id="IPR009080">
    <property type="entry name" value="tRNAsynth_Ia_anticodon-bd"/>
</dbReference>
<dbReference type="GO" id="GO:0004825">
    <property type="term" value="F:methionine-tRNA ligase activity"/>
    <property type="evidence" value="ECO:0007669"/>
    <property type="project" value="UniProtKB-EC"/>
</dbReference>
<dbReference type="InterPro" id="IPR033911">
    <property type="entry name" value="MetRS_core"/>
</dbReference>
<evidence type="ECO:0000256" key="3">
    <source>
        <dbReference type="ARBA" id="ARBA00012838"/>
    </source>
</evidence>
<dbReference type="EMBL" id="JAWIZZ010000041">
    <property type="protein sequence ID" value="KAK5780490.1"/>
    <property type="molecule type" value="Genomic_DNA"/>
</dbReference>
<dbReference type="InterPro" id="IPR014758">
    <property type="entry name" value="Met-tRNA_synth"/>
</dbReference>
<evidence type="ECO:0000256" key="10">
    <source>
        <dbReference type="ARBA" id="ARBA00030904"/>
    </source>
</evidence>
<dbReference type="InterPro" id="IPR014729">
    <property type="entry name" value="Rossmann-like_a/b/a_fold"/>
</dbReference>
<dbReference type="PANTHER" id="PTHR43326">
    <property type="entry name" value="METHIONYL-TRNA SYNTHETASE"/>
    <property type="match status" value="1"/>
</dbReference>
<reference evidence="15" key="1">
    <citation type="submission" date="2023-07" db="EMBL/GenBank/DDBJ databases">
        <title>A draft genome of Kazachstania heterogenica Y-27499.</title>
        <authorList>
            <person name="Donic C."/>
            <person name="Kralova J.S."/>
            <person name="Fidel L."/>
            <person name="Ben-Dor S."/>
            <person name="Jung S."/>
        </authorList>
    </citation>
    <scope>NUCLEOTIDE SEQUENCE [LARGE SCALE GENOMIC DNA]</scope>
    <source>
        <strain evidence="15">Y27499</strain>
    </source>
</reference>
<evidence type="ECO:0000256" key="7">
    <source>
        <dbReference type="ARBA" id="ARBA00022917"/>
    </source>
</evidence>
<dbReference type="SUPFAM" id="SSF52374">
    <property type="entry name" value="Nucleotidylyl transferase"/>
    <property type="match status" value="1"/>
</dbReference>
<evidence type="ECO:0000313" key="15">
    <source>
        <dbReference type="Proteomes" id="UP001306508"/>
    </source>
</evidence>
<comment type="caution">
    <text evidence="14">The sequence shown here is derived from an EMBL/GenBank/DDBJ whole genome shotgun (WGS) entry which is preliminary data.</text>
</comment>
<dbReference type="AlphaFoldDB" id="A0AAN7WMG6"/>
<protein>
    <recommendedName>
        <fullName evidence="9">Methionine--tRNA ligase, mitochondrial</fullName>
        <ecNumber evidence="3">6.1.1.10</ecNumber>
    </recommendedName>
    <alternativeName>
        <fullName evidence="10">Methionyl-tRNA synthetase</fullName>
    </alternativeName>
</protein>
<evidence type="ECO:0000256" key="2">
    <source>
        <dbReference type="ARBA" id="ARBA00005594"/>
    </source>
</evidence>
<gene>
    <name evidence="14" type="ORF">RI543_002249</name>
</gene>
<evidence type="ECO:0000259" key="13">
    <source>
        <dbReference type="Pfam" id="PF19303"/>
    </source>
</evidence>
<dbReference type="Pfam" id="PF09334">
    <property type="entry name" value="tRNA-synt_1g"/>
    <property type="match status" value="1"/>
</dbReference>
<keyword evidence="4 11" id="KW-0436">Ligase</keyword>
<dbReference type="PROSITE" id="PS00178">
    <property type="entry name" value="AA_TRNA_LIGASE_I"/>
    <property type="match status" value="1"/>
</dbReference>
<dbReference type="GO" id="GO:0005737">
    <property type="term" value="C:cytoplasm"/>
    <property type="evidence" value="ECO:0007669"/>
    <property type="project" value="UniProtKB-SubCell"/>
</dbReference>
<dbReference type="NCBIfam" id="TIGR00398">
    <property type="entry name" value="metG"/>
    <property type="match status" value="1"/>
</dbReference>
<dbReference type="Gene3D" id="3.40.50.620">
    <property type="entry name" value="HUPs"/>
    <property type="match status" value="1"/>
</dbReference>
<dbReference type="PRINTS" id="PR01041">
    <property type="entry name" value="TRNASYNTHMET"/>
</dbReference>
<dbReference type="InterPro" id="IPR023457">
    <property type="entry name" value="Met-tRNA_synth_2"/>
</dbReference>
<dbReference type="Proteomes" id="UP001306508">
    <property type="component" value="Unassembled WGS sequence"/>
</dbReference>
<evidence type="ECO:0000313" key="14">
    <source>
        <dbReference type="EMBL" id="KAK5780490.1"/>
    </source>
</evidence>
<keyword evidence="7 11" id="KW-0648">Protein biosynthesis</keyword>